<reference evidence="1" key="2">
    <citation type="journal article" date="2015" name="Data Brief">
        <title>Shoot transcriptome of the giant reed, Arundo donax.</title>
        <authorList>
            <person name="Barrero R.A."/>
            <person name="Guerrero F.D."/>
            <person name="Moolhuijzen P."/>
            <person name="Goolsby J.A."/>
            <person name="Tidwell J."/>
            <person name="Bellgard S.E."/>
            <person name="Bellgard M.I."/>
        </authorList>
    </citation>
    <scope>NUCLEOTIDE SEQUENCE</scope>
    <source>
        <tissue evidence="1">Shoot tissue taken approximately 20 cm above the soil surface</tissue>
    </source>
</reference>
<name>A0A0A8ZUI3_ARUDO</name>
<proteinExistence type="predicted"/>
<protein>
    <submittedName>
        <fullName evidence="1">Uncharacterized protein</fullName>
    </submittedName>
</protein>
<accession>A0A0A8ZUI3</accession>
<evidence type="ECO:0000313" key="1">
    <source>
        <dbReference type="EMBL" id="JAD41348.1"/>
    </source>
</evidence>
<reference evidence="1" key="1">
    <citation type="submission" date="2014-09" db="EMBL/GenBank/DDBJ databases">
        <authorList>
            <person name="Magalhaes I.L.F."/>
            <person name="Oliveira U."/>
            <person name="Santos F.R."/>
            <person name="Vidigal T.H.D.A."/>
            <person name="Brescovit A.D."/>
            <person name="Santos A.J."/>
        </authorList>
    </citation>
    <scope>NUCLEOTIDE SEQUENCE</scope>
    <source>
        <tissue evidence="1">Shoot tissue taken approximately 20 cm above the soil surface</tissue>
    </source>
</reference>
<sequence>MQLFDCLLCAAVY</sequence>
<organism evidence="1">
    <name type="scientific">Arundo donax</name>
    <name type="common">Giant reed</name>
    <name type="synonym">Donax arundinaceus</name>
    <dbReference type="NCBI Taxonomy" id="35708"/>
    <lineage>
        <taxon>Eukaryota</taxon>
        <taxon>Viridiplantae</taxon>
        <taxon>Streptophyta</taxon>
        <taxon>Embryophyta</taxon>
        <taxon>Tracheophyta</taxon>
        <taxon>Spermatophyta</taxon>
        <taxon>Magnoliopsida</taxon>
        <taxon>Liliopsida</taxon>
        <taxon>Poales</taxon>
        <taxon>Poaceae</taxon>
        <taxon>PACMAD clade</taxon>
        <taxon>Arundinoideae</taxon>
        <taxon>Arundineae</taxon>
        <taxon>Arundo</taxon>
    </lineage>
</organism>
<dbReference type="EMBL" id="GBRH01256547">
    <property type="protein sequence ID" value="JAD41348.1"/>
    <property type="molecule type" value="Transcribed_RNA"/>
</dbReference>